<sequence>MLRKKFSALPAREPVHVAGLRRIGESVAPESEDEMPDTAGGIGSTLPRRQLGRHLLEWRTRAGYTQAKAAQLLEMGATSLGRLEKGENSRIKTRDIQAACDLYGVPEDLTAALTGLAKQANVKNWWHQYGDLIPKDFDVYVGLEAAATKVISYQPDLVPGLLQTASYDRALARERRPEDILEEQDRRVQLKMQRQKIITRRTQPVTLQVVVGEAALRRVVGGRNVMAAQLRHLADMSTRDNIRLGILPFEAGFPGGVSMPPFVVLLFGESAPGEPLEPPVVFLEGVVGNMYIEDADDVASFLRTYDLIEDRALGDTGGRQWLRTMAREHEGAR</sequence>
<proteinExistence type="predicted"/>
<protein>
    <submittedName>
        <fullName evidence="3">Helix-turn-helix transcriptional regulator</fullName>
    </submittedName>
</protein>
<feature type="domain" description="HTH cro/C1-type" evidence="2">
    <location>
        <begin position="55"/>
        <end position="109"/>
    </location>
</feature>
<evidence type="ECO:0000313" key="4">
    <source>
        <dbReference type="Proteomes" id="UP001550628"/>
    </source>
</evidence>
<dbReference type="EMBL" id="JBEYBF010000022">
    <property type="protein sequence ID" value="MEU1955283.1"/>
    <property type="molecule type" value="Genomic_DNA"/>
</dbReference>
<feature type="region of interest" description="Disordered" evidence="1">
    <location>
        <begin position="26"/>
        <end position="46"/>
    </location>
</feature>
<name>A0ABV2WWN0_9NOCA</name>
<evidence type="ECO:0000256" key="1">
    <source>
        <dbReference type="SAM" id="MobiDB-lite"/>
    </source>
</evidence>
<dbReference type="InterPro" id="IPR043917">
    <property type="entry name" value="DUF5753"/>
</dbReference>
<dbReference type="Pfam" id="PF19054">
    <property type="entry name" value="DUF5753"/>
    <property type="match status" value="1"/>
</dbReference>
<dbReference type="CDD" id="cd00093">
    <property type="entry name" value="HTH_XRE"/>
    <property type="match status" value="1"/>
</dbReference>
<organism evidence="3 4">
    <name type="scientific">Nocardia rhamnosiphila</name>
    <dbReference type="NCBI Taxonomy" id="426716"/>
    <lineage>
        <taxon>Bacteria</taxon>
        <taxon>Bacillati</taxon>
        <taxon>Actinomycetota</taxon>
        <taxon>Actinomycetes</taxon>
        <taxon>Mycobacteriales</taxon>
        <taxon>Nocardiaceae</taxon>
        <taxon>Nocardia</taxon>
    </lineage>
</organism>
<comment type="caution">
    <text evidence="3">The sequence shown here is derived from an EMBL/GenBank/DDBJ whole genome shotgun (WGS) entry which is preliminary data.</text>
</comment>
<dbReference type="SUPFAM" id="SSF47413">
    <property type="entry name" value="lambda repressor-like DNA-binding domains"/>
    <property type="match status" value="1"/>
</dbReference>
<dbReference type="Pfam" id="PF13560">
    <property type="entry name" value="HTH_31"/>
    <property type="match status" value="1"/>
</dbReference>
<dbReference type="RefSeq" id="WP_356958607.1">
    <property type="nucleotide sequence ID" value="NZ_JBEXYG010000017.1"/>
</dbReference>
<dbReference type="Proteomes" id="UP001550628">
    <property type="component" value="Unassembled WGS sequence"/>
</dbReference>
<dbReference type="PROSITE" id="PS50943">
    <property type="entry name" value="HTH_CROC1"/>
    <property type="match status" value="1"/>
</dbReference>
<dbReference type="InterPro" id="IPR001387">
    <property type="entry name" value="Cro/C1-type_HTH"/>
</dbReference>
<gene>
    <name evidence="3" type="ORF">ABZ510_25900</name>
</gene>
<evidence type="ECO:0000259" key="2">
    <source>
        <dbReference type="PROSITE" id="PS50943"/>
    </source>
</evidence>
<dbReference type="SMART" id="SM00530">
    <property type="entry name" value="HTH_XRE"/>
    <property type="match status" value="1"/>
</dbReference>
<dbReference type="InterPro" id="IPR010982">
    <property type="entry name" value="Lambda_DNA-bd_dom_sf"/>
</dbReference>
<accession>A0ABV2WWN0</accession>
<keyword evidence="4" id="KW-1185">Reference proteome</keyword>
<reference evidence="3 4" key="1">
    <citation type="submission" date="2024-06" db="EMBL/GenBank/DDBJ databases">
        <title>The Natural Products Discovery Center: Release of the First 8490 Sequenced Strains for Exploring Actinobacteria Biosynthetic Diversity.</title>
        <authorList>
            <person name="Kalkreuter E."/>
            <person name="Kautsar S.A."/>
            <person name="Yang D."/>
            <person name="Bader C.D."/>
            <person name="Teijaro C.N."/>
            <person name="Fluegel L."/>
            <person name="Davis C.M."/>
            <person name="Simpson J.R."/>
            <person name="Lauterbach L."/>
            <person name="Steele A.D."/>
            <person name="Gui C."/>
            <person name="Meng S."/>
            <person name="Li G."/>
            <person name="Viehrig K."/>
            <person name="Ye F."/>
            <person name="Su P."/>
            <person name="Kiefer A.F."/>
            <person name="Nichols A."/>
            <person name="Cepeda A.J."/>
            <person name="Yan W."/>
            <person name="Fan B."/>
            <person name="Jiang Y."/>
            <person name="Adhikari A."/>
            <person name="Zheng C.-J."/>
            <person name="Schuster L."/>
            <person name="Cowan T.M."/>
            <person name="Smanski M.J."/>
            <person name="Chevrette M.G."/>
            <person name="De Carvalho L.P.S."/>
            <person name="Shen B."/>
        </authorList>
    </citation>
    <scope>NUCLEOTIDE SEQUENCE [LARGE SCALE GENOMIC DNA]</scope>
    <source>
        <strain evidence="3 4">NPDC019708</strain>
    </source>
</reference>
<dbReference type="Gene3D" id="1.10.260.40">
    <property type="entry name" value="lambda repressor-like DNA-binding domains"/>
    <property type="match status" value="1"/>
</dbReference>
<evidence type="ECO:0000313" key="3">
    <source>
        <dbReference type="EMBL" id="MEU1955283.1"/>
    </source>
</evidence>